<dbReference type="EMBL" id="GANO01004348">
    <property type="protein sequence ID" value="JAB55523.1"/>
    <property type="molecule type" value="mRNA"/>
</dbReference>
<feature type="transmembrane region" description="Helical" evidence="1">
    <location>
        <begin position="49"/>
        <end position="68"/>
    </location>
</feature>
<sequence length="103" mass="12282">LIDHKLSWKQHIQHAKKRIKPMIYAIGKARMFISENIGWKLYYAHIYPHLTYMMGAAADVYVKSLYVLRKRVIKFIKKLPPLHPFEDLFNINVLPIKNCIYIN</sequence>
<name>U5ETJ2_9DIPT</name>
<keyword evidence="1" id="KW-0472">Membrane</keyword>
<evidence type="ECO:0000313" key="2">
    <source>
        <dbReference type="EMBL" id="JAB55523.1"/>
    </source>
</evidence>
<accession>U5ETJ2</accession>
<keyword evidence="1" id="KW-1133">Transmembrane helix</keyword>
<reference evidence="2" key="1">
    <citation type="journal article" date="2014" name="Insect Biochem. Mol. Biol.">
        <title>An insight into the sialome of the frog biting fly, Corethrella appendiculata.</title>
        <authorList>
            <person name="Ribeiro J.M.C."/>
            <person name="Chagas A.C."/>
            <person name="Pham V.M."/>
            <person name="Lounibos L.P."/>
            <person name="Calvo E."/>
        </authorList>
    </citation>
    <scope>NUCLEOTIDE SEQUENCE</scope>
    <source>
        <tissue evidence="2">Salivary glands</tissue>
    </source>
</reference>
<feature type="non-terminal residue" evidence="2">
    <location>
        <position position="1"/>
    </location>
</feature>
<dbReference type="AlphaFoldDB" id="U5ETJ2"/>
<proteinExistence type="evidence at transcript level"/>
<protein>
    <submittedName>
        <fullName evidence="2">Putative membrane protein</fullName>
    </submittedName>
</protein>
<organism evidence="2">
    <name type="scientific">Corethrella appendiculata</name>
    <dbReference type="NCBI Taxonomy" id="1370023"/>
    <lineage>
        <taxon>Eukaryota</taxon>
        <taxon>Metazoa</taxon>
        <taxon>Ecdysozoa</taxon>
        <taxon>Arthropoda</taxon>
        <taxon>Hexapoda</taxon>
        <taxon>Insecta</taxon>
        <taxon>Pterygota</taxon>
        <taxon>Neoptera</taxon>
        <taxon>Endopterygota</taxon>
        <taxon>Diptera</taxon>
        <taxon>Nematocera</taxon>
        <taxon>Culicoidea</taxon>
        <taxon>Chaoboridae</taxon>
        <taxon>Corethrella</taxon>
    </lineage>
</organism>
<evidence type="ECO:0000256" key="1">
    <source>
        <dbReference type="SAM" id="Phobius"/>
    </source>
</evidence>
<keyword evidence="1" id="KW-0812">Transmembrane</keyword>